<protein>
    <submittedName>
        <fullName evidence="1">Uncharacterized protein</fullName>
    </submittedName>
</protein>
<keyword evidence="2" id="KW-1185">Reference proteome</keyword>
<dbReference type="Proteomes" id="UP001164539">
    <property type="component" value="Chromosome 5"/>
</dbReference>
<organism evidence="1 2">
    <name type="scientific">Melia azedarach</name>
    <name type="common">Chinaberry tree</name>
    <dbReference type="NCBI Taxonomy" id="155640"/>
    <lineage>
        <taxon>Eukaryota</taxon>
        <taxon>Viridiplantae</taxon>
        <taxon>Streptophyta</taxon>
        <taxon>Embryophyta</taxon>
        <taxon>Tracheophyta</taxon>
        <taxon>Spermatophyta</taxon>
        <taxon>Magnoliopsida</taxon>
        <taxon>eudicotyledons</taxon>
        <taxon>Gunneridae</taxon>
        <taxon>Pentapetalae</taxon>
        <taxon>rosids</taxon>
        <taxon>malvids</taxon>
        <taxon>Sapindales</taxon>
        <taxon>Meliaceae</taxon>
        <taxon>Melia</taxon>
    </lineage>
</organism>
<evidence type="ECO:0000313" key="1">
    <source>
        <dbReference type="EMBL" id="KAJ4718843.1"/>
    </source>
</evidence>
<accession>A0ACC1Y5V4</accession>
<dbReference type="EMBL" id="CM051398">
    <property type="protein sequence ID" value="KAJ4718843.1"/>
    <property type="molecule type" value="Genomic_DNA"/>
</dbReference>
<evidence type="ECO:0000313" key="2">
    <source>
        <dbReference type="Proteomes" id="UP001164539"/>
    </source>
</evidence>
<name>A0ACC1Y5V4_MELAZ</name>
<reference evidence="1 2" key="1">
    <citation type="journal article" date="2023" name="Science">
        <title>Complex scaffold remodeling in plant triterpene biosynthesis.</title>
        <authorList>
            <person name="De La Pena R."/>
            <person name="Hodgson H."/>
            <person name="Liu J.C."/>
            <person name="Stephenson M.J."/>
            <person name="Martin A.C."/>
            <person name="Owen C."/>
            <person name="Harkess A."/>
            <person name="Leebens-Mack J."/>
            <person name="Jimenez L.E."/>
            <person name="Osbourn A."/>
            <person name="Sattely E.S."/>
        </authorList>
    </citation>
    <scope>NUCLEOTIDE SEQUENCE [LARGE SCALE GENOMIC DNA]</scope>
    <source>
        <strain evidence="2">cv. JPN11</strain>
        <tissue evidence="1">Leaf</tissue>
    </source>
</reference>
<gene>
    <name evidence="1" type="ORF">OWV82_010476</name>
</gene>
<proteinExistence type="predicted"/>
<sequence length="364" mass="41208">MKPERGSIPHQTEYSFEDYVSKLSMYAIEGKTDSEIINTWTAIEKAMSDNSFSESHLKDMLECALNLRGRPETSRPLLNITAPSQDFVFSTTPDTDPISTSTSTKSSQVLQHPSGEGSTRESSESQAKAICYICCSYMRLIAKPANHIQKALTKIKCSYGHLYGGFSTLLQNFNPPTAWSKRIKTGLIKYKAIAGTLSYHLGTAEASLSRSDADYALCRYLLFQYTEMMGMQIYKMSLALMHHMKHITPGLFLTWVENDRSKECTEEIYKIATGLHSTENPTKNYYWKYAKMVDPTYFLNLSIRRNKFLGAVLAKLLKNYGLCDIKEYADPENMVAFMSLGATEIEAINKYVDKIVTMYERSHG</sequence>
<comment type="caution">
    <text evidence="1">The sequence shown here is derived from an EMBL/GenBank/DDBJ whole genome shotgun (WGS) entry which is preliminary data.</text>
</comment>